<evidence type="ECO:0000256" key="1">
    <source>
        <dbReference type="SAM" id="MobiDB-lite"/>
    </source>
</evidence>
<evidence type="ECO:0000313" key="2">
    <source>
        <dbReference type="EMBL" id="OMP08144.1"/>
    </source>
</evidence>
<feature type="region of interest" description="Disordered" evidence="1">
    <location>
        <begin position="1"/>
        <end position="34"/>
    </location>
</feature>
<keyword evidence="3" id="KW-1185">Reference proteome</keyword>
<sequence>MPVPDEDMDVDIGTPNQIPSNQPSLDREMEEGAE</sequence>
<protein>
    <submittedName>
        <fullName evidence="2">Uncharacterized protein</fullName>
    </submittedName>
</protein>
<name>A0A1R3KM50_9ROSI</name>
<feature type="compositionally biased region" description="Polar residues" evidence="1">
    <location>
        <begin position="14"/>
        <end position="24"/>
    </location>
</feature>
<dbReference type="AlphaFoldDB" id="A0A1R3KM50"/>
<gene>
    <name evidence="2" type="ORF">COLO4_06738</name>
</gene>
<accession>A0A1R3KM50</accession>
<comment type="caution">
    <text evidence="2">The sequence shown here is derived from an EMBL/GenBank/DDBJ whole genome shotgun (WGS) entry which is preliminary data.</text>
</comment>
<reference evidence="3" key="1">
    <citation type="submission" date="2013-09" db="EMBL/GenBank/DDBJ databases">
        <title>Corchorus olitorius genome sequencing.</title>
        <authorList>
            <person name="Alam M."/>
            <person name="Haque M.S."/>
            <person name="Islam M.S."/>
            <person name="Emdad E.M."/>
            <person name="Islam M.M."/>
            <person name="Ahmed B."/>
            <person name="Halim A."/>
            <person name="Hossen Q.M.M."/>
            <person name="Hossain M.Z."/>
            <person name="Ahmed R."/>
            <person name="Khan M.M."/>
            <person name="Islam R."/>
            <person name="Rashid M.M."/>
            <person name="Khan S.A."/>
            <person name="Rahman M.S."/>
            <person name="Alam M."/>
            <person name="Yahiya A.S."/>
            <person name="Khan M.S."/>
            <person name="Azam M.S."/>
            <person name="Haque T."/>
            <person name="Lashkar M.Z.H."/>
            <person name="Akhand A.I."/>
            <person name="Morshed G."/>
            <person name="Roy S."/>
            <person name="Uddin K.S."/>
            <person name="Rabeya T."/>
            <person name="Hossain A.S."/>
            <person name="Chowdhury A."/>
            <person name="Snigdha A.R."/>
            <person name="Mortoza M.S."/>
            <person name="Matin S.A."/>
            <person name="Hoque S.M.E."/>
            <person name="Islam M.K."/>
            <person name="Roy D.K."/>
            <person name="Haider R."/>
            <person name="Moosa M.M."/>
            <person name="Elias S.M."/>
            <person name="Hasan A.M."/>
            <person name="Jahan S."/>
            <person name="Shafiuddin M."/>
            <person name="Mahmood N."/>
            <person name="Shommy N.S."/>
        </authorList>
    </citation>
    <scope>NUCLEOTIDE SEQUENCE [LARGE SCALE GENOMIC DNA]</scope>
    <source>
        <strain evidence="3">cv. O-4</strain>
    </source>
</reference>
<evidence type="ECO:0000313" key="3">
    <source>
        <dbReference type="Proteomes" id="UP000187203"/>
    </source>
</evidence>
<feature type="compositionally biased region" description="Acidic residues" evidence="1">
    <location>
        <begin position="1"/>
        <end position="10"/>
    </location>
</feature>
<dbReference type="EMBL" id="AWUE01012869">
    <property type="protein sequence ID" value="OMP08144.1"/>
    <property type="molecule type" value="Genomic_DNA"/>
</dbReference>
<dbReference type="Proteomes" id="UP000187203">
    <property type="component" value="Unassembled WGS sequence"/>
</dbReference>
<organism evidence="2 3">
    <name type="scientific">Corchorus olitorius</name>
    <dbReference type="NCBI Taxonomy" id="93759"/>
    <lineage>
        <taxon>Eukaryota</taxon>
        <taxon>Viridiplantae</taxon>
        <taxon>Streptophyta</taxon>
        <taxon>Embryophyta</taxon>
        <taxon>Tracheophyta</taxon>
        <taxon>Spermatophyta</taxon>
        <taxon>Magnoliopsida</taxon>
        <taxon>eudicotyledons</taxon>
        <taxon>Gunneridae</taxon>
        <taxon>Pentapetalae</taxon>
        <taxon>rosids</taxon>
        <taxon>malvids</taxon>
        <taxon>Malvales</taxon>
        <taxon>Malvaceae</taxon>
        <taxon>Grewioideae</taxon>
        <taxon>Apeibeae</taxon>
        <taxon>Corchorus</taxon>
    </lineage>
</organism>
<proteinExistence type="predicted"/>